<dbReference type="PANTHER" id="PTHR47471:SF1">
    <property type="entry name" value="PROTEIN ESSENTIAL FOR POTEXVIRUS ACCUMULATION 1"/>
    <property type="match status" value="1"/>
</dbReference>
<dbReference type="InterPro" id="IPR003169">
    <property type="entry name" value="GYF"/>
</dbReference>
<keyword evidence="4" id="KW-1185">Reference proteome</keyword>
<dbReference type="Proteomes" id="UP000236161">
    <property type="component" value="Unassembled WGS sequence"/>
</dbReference>
<evidence type="ECO:0000256" key="1">
    <source>
        <dbReference type="SAM" id="MobiDB-lite"/>
    </source>
</evidence>
<feature type="compositionally biased region" description="Low complexity" evidence="1">
    <location>
        <begin position="1154"/>
        <end position="1174"/>
    </location>
</feature>
<evidence type="ECO:0000313" key="4">
    <source>
        <dbReference type="Proteomes" id="UP000236161"/>
    </source>
</evidence>
<dbReference type="EMBL" id="KZ451922">
    <property type="protein sequence ID" value="PKA61937.1"/>
    <property type="molecule type" value="Genomic_DNA"/>
</dbReference>
<accession>A0A2I0B2A7</accession>
<feature type="region of interest" description="Disordered" evidence="1">
    <location>
        <begin position="1023"/>
        <end position="1179"/>
    </location>
</feature>
<evidence type="ECO:0000259" key="2">
    <source>
        <dbReference type="PROSITE" id="PS50829"/>
    </source>
</evidence>
<feature type="region of interest" description="Disordered" evidence="1">
    <location>
        <begin position="1195"/>
        <end position="1267"/>
    </location>
</feature>
<reference evidence="3 4" key="1">
    <citation type="journal article" date="2017" name="Nature">
        <title>The Apostasia genome and the evolution of orchids.</title>
        <authorList>
            <person name="Zhang G.Q."/>
            <person name="Liu K.W."/>
            <person name="Li Z."/>
            <person name="Lohaus R."/>
            <person name="Hsiao Y.Y."/>
            <person name="Niu S.C."/>
            <person name="Wang J.Y."/>
            <person name="Lin Y.C."/>
            <person name="Xu Q."/>
            <person name="Chen L.J."/>
            <person name="Yoshida K."/>
            <person name="Fujiwara S."/>
            <person name="Wang Z.W."/>
            <person name="Zhang Y.Q."/>
            <person name="Mitsuda N."/>
            <person name="Wang M."/>
            <person name="Liu G.H."/>
            <person name="Pecoraro L."/>
            <person name="Huang H.X."/>
            <person name="Xiao X.J."/>
            <person name="Lin M."/>
            <person name="Wu X.Y."/>
            <person name="Wu W.L."/>
            <person name="Chen Y.Y."/>
            <person name="Chang S.B."/>
            <person name="Sakamoto S."/>
            <person name="Ohme-Takagi M."/>
            <person name="Yagi M."/>
            <person name="Zeng S.J."/>
            <person name="Shen C.Y."/>
            <person name="Yeh C.M."/>
            <person name="Luo Y.B."/>
            <person name="Tsai W.C."/>
            <person name="Van de Peer Y."/>
            <person name="Liu Z.J."/>
        </authorList>
    </citation>
    <scope>NUCLEOTIDE SEQUENCE [LARGE SCALE GENOMIC DNA]</scope>
    <source>
        <strain evidence="4">cv. Shenzhen</strain>
        <tissue evidence="3">Stem</tissue>
    </source>
</reference>
<sequence length="1408" mass="152684">MRYSRMKLLDIYRMTDLRDQRISRDGFVEVPSLSQAEPIEPLALLAPTAEEVVQLKAIDKGEIVSSGVPQISKESAIGRKAVDAAVLKQMKTGSQEDVPFVGGDYKCEDNGSIKRYDDMGPNIEPVKQRQGTFMKNADEFSGERSILDTLPPNATPWRSQSVDRSHFLSHDWNDNAIVQRGSKSSMGNQSQLSGDMKNTAADAVFPSFRQDESGWQSNQNGHESRSNSNFRSRPAAKSHQSYPSPEVLSLYYKDPHGQVQGPFSGTDLINWFEAGYFGIDLQVRLASAPAEAPFLLLGDVIPQLRLKVRPPPGFAAAGQSSILDASNKVASTVSSMHSGLGDFSHFSEKLISPVLPAQMENVSEGILHATVGERGNAMNYLPTQKKLLEQQKNSLPNALPFFSGSTPYPASQSMQQLDLISLHNAGQVDKSVSPTGSFGAHAWSNHCDAQVLNAGIGGIEIAQNKMDLHRNPQIGFAGQQQPVGHSGSSEKLISLDVVHSPHMLNLLQQHYLLSNPSVNSQVSLPSQLSLLNECLLLKQQLEQQQHWQELQQQLLLKQQQILLSQVFSGHQLSTNVGEPSYYKFHTDVSDGSVLADRLLLQGQKVQVNQNMPTSNLQDGNGSAMQNVNFQDPESTGNSLSSATSVVHLPHQIFDLGSSSKKYESGFADVGNNVVSDVSLPSVIAKSSLSGELRKCMEALASSNKVNALVPQYCECPASGCSTLSHEVPGASSSVSIVSDQINDLKTFSDDALEQHHVDASAVKDSQKVQASQTKKSAEKKSRKQKNSKSQFNLLTEFSNANQIEQLISKSETEDAFSHSSVLKIHTETINPPQDVLSVRVEGTSISSGIVVDDFQQSDLFPPSGADMDKGVKNINKVAESLLEGATLDAQVMPNHRPWKPAPGVKAKSLKEIQQEEQQRVQMQKTTSDVEIFPSATQRTQLAGIVGCFDQKSGKDTLHDSTIESSFRSDGNLNLKSRKSQLHDLLAEEVLAKLSEEGADLSIENKGQPLQPLPSATSIDVSGIDNDGFVEAKDTKRGRKKGSKAKVAGAKVPSPVGSFDLSTSPISANKVKGQSELQKEKELLPAPPTGPSLADFLPWKGDQTSSSQAPAWSVGLGKLQKPTSLRDIQREQEVKPFTQQNIPIPSPGKVQPNKGSRGSGSSQAPGSSPSGAFSSIHSNSLGPRLLKSKVEDDLFWGPVDQSKQESDQPDFPALGNSNSSSVRASLAKANPVAINRQKPLSTRPAEHVPSSEFTSPGSRAKKDEKSNNLSEAMDFRDWCEKELVRLTGMNDTSLLEYCLKQPTAEAEMMLKENLGSLDRNHEFIDKFLSFKDFLSTAVIETAFQMKSGRSVLTANSEAVAAPNFDGHAEAGKGGKKKGKKGKKVACPAALGFNVVSNRIMMGEIQHIEN</sequence>
<feature type="compositionally biased region" description="Low complexity" evidence="1">
    <location>
        <begin position="1044"/>
        <end position="1055"/>
    </location>
</feature>
<dbReference type="PANTHER" id="PTHR47471">
    <property type="entry name" value="GYF DOMAIN-CONTAINING PROTEIN"/>
    <property type="match status" value="1"/>
</dbReference>
<dbReference type="CDD" id="cd00072">
    <property type="entry name" value="GYF"/>
    <property type="match status" value="1"/>
</dbReference>
<feature type="region of interest" description="Disordered" evidence="1">
    <location>
        <begin position="210"/>
        <end position="242"/>
    </location>
</feature>
<protein>
    <recommendedName>
        <fullName evidence="2">GYF domain-containing protein</fullName>
    </recommendedName>
</protein>
<gene>
    <name evidence="3" type="ORF">AXF42_Ash019143</name>
</gene>
<feature type="compositionally biased region" description="Polar residues" evidence="1">
    <location>
        <begin position="213"/>
        <end position="231"/>
    </location>
</feature>
<organism evidence="3 4">
    <name type="scientific">Apostasia shenzhenica</name>
    <dbReference type="NCBI Taxonomy" id="1088818"/>
    <lineage>
        <taxon>Eukaryota</taxon>
        <taxon>Viridiplantae</taxon>
        <taxon>Streptophyta</taxon>
        <taxon>Embryophyta</taxon>
        <taxon>Tracheophyta</taxon>
        <taxon>Spermatophyta</taxon>
        <taxon>Magnoliopsida</taxon>
        <taxon>Liliopsida</taxon>
        <taxon>Asparagales</taxon>
        <taxon>Orchidaceae</taxon>
        <taxon>Apostasioideae</taxon>
        <taxon>Apostasia</taxon>
    </lineage>
</organism>
<feature type="domain" description="GYF" evidence="2">
    <location>
        <begin position="247"/>
        <end position="298"/>
    </location>
</feature>
<dbReference type="OrthoDB" id="6415790at2759"/>
<evidence type="ECO:0000313" key="3">
    <source>
        <dbReference type="EMBL" id="PKA61937.1"/>
    </source>
</evidence>
<feature type="region of interest" description="Disordered" evidence="1">
    <location>
        <begin position="761"/>
        <end position="789"/>
    </location>
</feature>
<dbReference type="STRING" id="1088818.A0A2I0B2A7"/>
<dbReference type="Pfam" id="PF02213">
    <property type="entry name" value="GYF"/>
    <property type="match status" value="1"/>
</dbReference>
<name>A0A2I0B2A7_9ASPA</name>
<dbReference type="Gene3D" id="3.30.1490.40">
    <property type="match status" value="1"/>
</dbReference>
<proteinExistence type="predicted"/>
<dbReference type="PROSITE" id="PS50829">
    <property type="entry name" value="GYF"/>
    <property type="match status" value="1"/>
</dbReference>
<dbReference type="InterPro" id="IPR035445">
    <property type="entry name" value="GYF-like_dom_sf"/>
</dbReference>
<dbReference type="SMART" id="SM00444">
    <property type="entry name" value="GYF"/>
    <property type="match status" value="1"/>
</dbReference>
<dbReference type="SUPFAM" id="SSF55277">
    <property type="entry name" value="GYF domain"/>
    <property type="match status" value="1"/>
</dbReference>